<dbReference type="OrthoDB" id="5125733at2759"/>
<dbReference type="PANTHER" id="PTHR33112">
    <property type="entry name" value="DOMAIN PROTEIN, PUTATIVE-RELATED"/>
    <property type="match status" value="1"/>
</dbReference>
<gene>
    <name evidence="2" type="ORF">BU24DRAFT_413944</name>
</gene>
<dbReference type="RefSeq" id="XP_033378682.1">
    <property type="nucleotide sequence ID" value="XM_033526188.1"/>
</dbReference>
<dbReference type="InterPro" id="IPR010730">
    <property type="entry name" value="HET"/>
</dbReference>
<dbReference type="GeneID" id="54283585"/>
<reference evidence="2" key="1">
    <citation type="journal article" date="2020" name="Stud. Mycol.">
        <title>101 Dothideomycetes genomes: a test case for predicting lifestyles and emergence of pathogens.</title>
        <authorList>
            <person name="Haridas S."/>
            <person name="Albert R."/>
            <person name="Binder M."/>
            <person name="Bloem J."/>
            <person name="Labutti K."/>
            <person name="Salamov A."/>
            <person name="Andreopoulos B."/>
            <person name="Baker S."/>
            <person name="Barry K."/>
            <person name="Bills G."/>
            <person name="Bluhm B."/>
            <person name="Cannon C."/>
            <person name="Castanera R."/>
            <person name="Culley D."/>
            <person name="Daum C."/>
            <person name="Ezra D."/>
            <person name="Gonzalez J."/>
            <person name="Henrissat B."/>
            <person name="Kuo A."/>
            <person name="Liang C."/>
            <person name="Lipzen A."/>
            <person name="Lutzoni F."/>
            <person name="Magnuson J."/>
            <person name="Mondo S."/>
            <person name="Nolan M."/>
            <person name="Ohm R."/>
            <person name="Pangilinan J."/>
            <person name="Park H.-J."/>
            <person name="Ramirez L."/>
            <person name="Alfaro M."/>
            <person name="Sun H."/>
            <person name="Tritt A."/>
            <person name="Yoshinaga Y."/>
            <person name="Zwiers L.-H."/>
            <person name="Turgeon B."/>
            <person name="Goodwin S."/>
            <person name="Spatafora J."/>
            <person name="Crous P."/>
            <person name="Grigoriev I."/>
        </authorList>
    </citation>
    <scope>NUCLEOTIDE SEQUENCE</scope>
    <source>
        <strain evidence="2">CBS 175.79</strain>
    </source>
</reference>
<evidence type="ECO:0000313" key="3">
    <source>
        <dbReference type="Proteomes" id="UP000799778"/>
    </source>
</evidence>
<dbReference type="Proteomes" id="UP000799778">
    <property type="component" value="Unassembled WGS sequence"/>
</dbReference>
<evidence type="ECO:0000313" key="2">
    <source>
        <dbReference type="EMBL" id="KAF2010343.1"/>
    </source>
</evidence>
<sequence length="790" mass="90766">MKLWSESGASAVSDAERRFFHVIFSSIVFFDLDEPTLITASVQCTFAASILDGSRKALKGLHWGSNHVLGVCRSTSSNVDELLFRLYDLQKWAEWRKWAIERSSLVDLMPGYDIAQYYMCSLPATNYQVRDEDEISPINATPASTESFALTKSWLEKCLKTHKKCPKPSFYVPKRFLMLSRDEKGTHVSLNISDDYFHEDQYAALSYCWGGDQPLKLTASSVSQLQQDIPVESLPRTIQDAVQATLNLGLHRLWVDALCIFQDDDKDKAVEITRMPQIYRNALVTLVATRPSSVHEGFLHERPEGAIKGFELPSPKHVGGSVFLIPHQPSKSLMNKYHYFEPLDDRAWSLQERLLSARIIDYRGLVTTWICEELQTSKKENWWIDGWQPPRYLTRFQGMSTTKSVITFNDTAKRTPRTAAINNKLVRFPRLLYYSRLYSRNSITKRYPSNWGRLIEEYSARLHSFPDKDRLPALSALSRVYQDQLKLDFVAGFWPDQFPTFLLWRLINKVWPKPSSYWAPSWSWLSVRGQVEYDFDIMFAALLDCKIYASVIRWETVPLRKDAPLGTLKSATLTLRGLLKRAYWALPAVNELDGAQRRANDLLDRVTAQRPGHGNGTETSEETFVYIPEDIEEDTVYSGDLGRQEAPGGRLRPVVKLLTASRTGDLEQLLAKSHMDYLHENIEPLNEVYLMPICASTRDRGLDRQKFLKDESYRMDHPLEKNPPEDIPLETRGLILKKLANDQYARVGVFTHEASAGPRRYGTSSRQHITNFWPQRDWLLSGEKQEITVV</sequence>
<dbReference type="EMBL" id="ML978076">
    <property type="protein sequence ID" value="KAF2010343.1"/>
    <property type="molecule type" value="Genomic_DNA"/>
</dbReference>
<dbReference type="AlphaFoldDB" id="A0A6A5XBR9"/>
<organism evidence="2 3">
    <name type="scientific">Aaosphaeria arxii CBS 175.79</name>
    <dbReference type="NCBI Taxonomy" id="1450172"/>
    <lineage>
        <taxon>Eukaryota</taxon>
        <taxon>Fungi</taxon>
        <taxon>Dikarya</taxon>
        <taxon>Ascomycota</taxon>
        <taxon>Pezizomycotina</taxon>
        <taxon>Dothideomycetes</taxon>
        <taxon>Pleosporomycetidae</taxon>
        <taxon>Pleosporales</taxon>
        <taxon>Pleosporales incertae sedis</taxon>
        <taxon>Aaosphaeria</taxon>
    </lineage>
</organism>
<dbReference type="PANTHER" id="PTHR33112:SF16">
    <property type="entry name" value="HETEROKARYON INCOMPATIBILITY DOMAIN-CONTAINING PROTEIN"/>
    <property type="match status" value="1"/>
</dbReference>
<proteinExistence type="predicted"/>
<accession>A0A6A5XBR9</accession>
<protein>
    <submittedName>
        <fullName evidence="2">HET-domain-containing protein</fullName>
    </submittedName>
</protein>
<dbReference type="Pfam" id="PF06985">
    <property type="entry name" value="HET"/>
    <property type="match status" value="1"/>
</dbReference>
<feature type="domain" description="Heterokaryon incompatibility" evidence="1">
    <location>
        <begin position="202"/>
        <end position="352"/>
    </location>
</feature>
<evidence type="ECO:0000259" key="1">
    <source>
        <dbReference type="Pfam" id="PF06985"/>
    </source>
</evidence>
<name>A0A6A5XBR9_9PLEO</name>
<keyword evidence="3" id="KW-1185">Reference proteome</keyword>